<keyword evidence="3" id="KW-1185">Reference proteome</keyword>
<dbReference type="GO" id="GO:0003676">
    <property type="term" value="F:nucleic acid binding"/>
    <property type="evidence" value="ECO:0007669"/>
    <property type="project" value="InterPro"/>
</dbReference>
<sequence length="212" mass="23734">MEDWRATSRVEIIGDLKDMMKDLLKPFCQATKHKHERIIFYQGGVSEGQFMEVRREGACHAARLPAAVSQRDVKAGLYFHRRPEATPHPVMPGTDHDGVGKCWNVPPGSTVDSVVTHPLDFDFFLCSHFGIQKLSYYLCLTYARCACSVSISTLAYCAHLAVYRAKNHIINKVDVSSSSSDLYGGSTNAVTNSQYVQAVKVVDYLQMVMYFV</sequence>
<dbReference type="PANTHER" id="PTHR22891">
    <property type="entry name" value="EUKARYOTIC TRANSLATION INITIATION FACTOR 2C"/>
    <property type="match status" value="1"/>
</dbReference>
<reference evidence="2" key="1">
    <citation type="journal article" date="2020" name="Cell">
        <title>Large-Scale Comparative Analyses of Tick Genomes Elucidate Their Genetic Diversity and Vector Capacities.</title>
        <authorList>
            <consortium name="Tick Genome and Microbiome Consortium (TIGMIC)"/>
            <person name="Jia N."/>
            <person name="Wang J."/>
            <person name="Shi W."/>
            <person name="Du L."/>
            <person name="Sun Y."/>
            <person name="Zhan W."/>
            <person name="Jiang J.F."/>
            <person name="Wang Q."/>
            <person name="Zhang B."/>
            <person name="Ji P."/>
            <person name="Bell-Sakyi L."/>
            <person name="Cui X.M."/>
            <person name="Yuan T.T."/>
            <person name="Jiang B.G."/>
            <person name="Yang W.F."/>
            <person name="Lam T.T."/>
            <person name="Chang Q.C."/>
            <person name="Ding S.J."/>
            <person name="Wang X.J."/>
            <person name="Zhu J.G."/>
            <person name="Ruan X.D."/>
            <person name="Zhao L."/>
            <person name="Wei J.T."/>
            <person name="Ye R.Z."/>
            <person name="Que T.C."/>
            <person name="Du C.H."/>
            <person name="Zhou Y.H."/>
            <person name="Cheng J.X."/>
            <person name="Dai P.F."/>
            <person name="Guo W.B."/>
            <person name="Han X.H."/>
            <person name="Huang E.J."/>
            <person name="Li L.F."/>
            <person name="Wei W."/>
            <person name="Gao Y.C."/>
            <person name="Liu J.Z."/>
            <person name="Shao H.Z."/>
            <person name="Wang X."/>
            <person name="Wang C.C."/>
            <person name="Yang T.C."/>
            <person name="Huo Q.B."/>
            <person name="Li W."/>
            <person name="Chen H.Y."/>
            <person name="Chen S.E."/>
            <person name="Zhou L.G."/>
            <person name="Ni X.B."/>
            <person name="Tian J.H."/>
            <person name="Sheng Y."/>
            <person name="Liu T."/>
            <person name="Pan Y.S."/>
            <person name="Xia L.Y."/>
            <person name="Li J."/>
            <person name="Zhao F."/>
            <person name="Cao W.C."/>
        </authorList>
    </citation>
    <scope>NUCLEOTIDE SEQUENCE</scope>
    <source>
        <strain evidence="2">Rmic-2018</strain>
    </source>
</reference>
<evidence type="ECO:0000313" key="2">
    <source>
        <dbReference type="EMBL" id="KAH8033028.1"/>
    </source>
</evidence>
<organism evidence="2 3">
    <name type="scientific">Rhipicephalus microplus</name>
    <name type="common">Cattle tick</name>
    <name type="synonym">Boophilus microplus</name>
    <dbReference type="NCBI Taxonomy" id="6941"/>
    <lineage>
        <taxon>Eukaryota</taxon>
        <taxon>Metazoa</taxon>
        <taxon>Ecdysozoa</taxon>
        <taxon>Arthropoda</taxon>
        <taxon>Chelicerata</taxon>
        <taxon>Arachnida</taxon>
        <taxon>Acari</taxon>
        <taxon>Parasitiformes</taxon>
        <taxon>Ixodida</taxon>
        <taxon>Ixodoidea</taxon>
        <taxon>Ixodidae</taxon>
        <taxon>Rhipicephalinae</taxon>
        <taxon>Rhipicephalus</taxon>
        <taxon>Boophilus</taxon>
    </lineage>
</organism>
<name>A0A9J6EFF7_RHIMP</name>
<gene>
    <name evidence="2" type="ORF">HPB51_005587</name>
</gene>
<dbReference type="EMBL" id="JABSTU010000004">
    <property type="protein sequence ID" value="KAH8033028.1"/>
    <property type="molecule type" value="Genomic_DNA"/>
</dbReference>
<accession>A0A9J6EFF7</accession>
<dbReference type="InterPro" id="IPR003165">
    <property type="entry name" value="Piwi"/>
</dbReference>
<dbReference type="InterPro" id="IPR012337">
    <property type="entry name" value="RNaseH-like_sf"/>
</dbReference>
<proteinExistence type="predicted"/>
<reference evidence="2" key="2">
    <citation type="submission" date="2021-09" db="EMBL/GenBank/DDBJ databases">
        <authorList>
            <person name="Jia N."/>
            <person name="Wang J."/>
            <person name="Shi W."/>
            <person name="Du L."/>
            <person name="Sun Y."/>
            <person name="Zhan W."/>
            <person name="Jiang J."/>
            <person name="Wang Q."/>
            <person name="Zhang B."/>
            <person name="Ji P."/>
            <person name="Sakyi L.B."/>
            <person name="Cui X."/>
            <person name="Yuan T."/>
            <person name="Jiang B."/>
            <person name="Yang W."/>
            <person name="Lam T.T.-Y."/>
            <person name="Chang Q."/>
            <person name="Ding S."/>
            <person name="Wang X."/>
            <person name="Zhu J."/>
            <person name="Ruan X."/>
            <person name="Zhao L."/>
            <person name="Wei J."/>
            <person name="Que T."/>
            <person name="Du C."/>
            <person name="Cheng J."/>
            <person name="Dai P."/>
            <person name="Han X."/>
            <person name="Huang E."/>
            <person name="Gao Y."/>
            <person name="Liu J."/>
            <person name="Shao H."/>
            <person name="Ye R."/>
            <person name="Li L."/>
            <person name="Wei W."/>
            <person name="Wang X."/>
            <person name="Wang C."/>
            <person name="Huo Q."/>
            <person name="Li W."/>
            <person name="Guo W."/>
            <person name="Chen H."/>
            <person name="Chen S."/>
            <person name="Zhou L."/>
            <person name="Zhou L."/>
            <person name="Ni X."/>
            <person name="Tian J."/>
            <person name="Zhou Y."/>
            <person name="Sheng Y."/>
            <person name="Liu T."/>
            <person name="Pan Y."/>
            <person name="Xia L."/>
            <person name="Li J."/>
            <person name="Zhao F."/>
            <person name="Cao W."/>
        </authorList>
    </citation>
    <scope>NUCLEOTIDE SEQUENCE</scope>
    <source>
        <strain evidence="2">Rmic-2018</strain>
        <tissue evidence="2">Larvae</tissue>
    </source>
</reference>
<dbReference type="AlphaFoldDB" id="A0A9J6EFF7"/>
<evidence type="ECO:0000313" key="3">
    <source>
        <dbReference type="Proteomes" id="UP000821866"/>
    </source>
</evidence>
<evidence type="ECO:0000259" key="1">
    <source>
        <dbReference type="Pfam" id="PF02171"/>
    </source>
</evidence>
<feature type="domain" description="Piwi" evidence="1">
    <location>
        <begin position="8"/>
        <end position="132"/>
    </location>
</feature>
<comment type="caution">
    <text evidence="2">The sequence shown here is derived from an EMBL/GenBank/DDBJ whole genome shotgun (WGS) entry which is preliminary data.</text>
</comment>
<dbReference type="Pfam" id="PF02171">
    <property type="entry name" value="Piwi"/>
    <property type="match status" value="1"/>
</dbReference>
<dbReference type="Gene3D" id="3.30.420.10">
    <property type="entry name" value="Ribonuclease H-like superfamily/Ribonuclease H"/>
    <property type="match status" value="1"/>
</dbReference>
<dbReference type="VEuPathDB" id="VectorBase:LOC119161645"/>
<dbReference type="InterPro" id="IPR036397">
    <property type="entry name" value="RNaseH_sf"/>
</dbReference>
<dbReference type="SUPFAM" id="SSF53098">
    <property type="entry name" value="Ribonuclease H-like"/>
    <property type="match status" value="1"/>
</dbReference>
<protein>
    <recommendedName>
        <fullName evidence="1">Piwi domain-containing protein</fullName>
    </recommendedName>
</protein>
<dbReference type="Proteomes" id="UP000821866">
    <property type="component" value="Chromosome 2"/>
</dbReference>